<name>A0AAD7MZM6_9AGAR</name>
<accession>A0AAD7MZM6</accession>
<dbReference type="AlphaFoldDB" id="A0AAD7MZM6"/>
<dbReference type="Pfam" id="PF01612">
    <property type="entry name" value="DNA_pol_A_exo1"/>
    <property type="match status" value="1"/>
</dbReference>
<organism evidence="2 3">
    <name type="scientific">Mycena metata</name>
    <dbReference type="NCBI Taxonomy" id="1033252"/>
    <lineage>
        <taxon>Eukaryota</taxon>
        <taxon>Fungi</taxon>
        <taxon>Dikarya</taxon>
        <taxon>Basidiomycota</taxon>
        <taxon>Agaricomycotina</taxon>
        <taxon>Agaricomycetes</taxon>
        <taxon>Agaricomycetidae</taxon>
        <taxon>Agaricales</taxon>
        <taxon>Marasmiineae</taxon>
        <taxon>Mycenaceae</taxon>
        <taxon>Mycena</taxon>
    </lineage>
</organism>
<sequence length="230" mass="26063">MRAPGTAAKKNAKSILQFLETTSDKGYRLAWENMGLALIQISAGNTVWVLNMRKIRAFPRELKRIMTSESITLTGAGLTSDAEVIWEDLRIDMPQLADVGLMTRLSDPERRLDENFQQLALDTAAEQILSISLDKTRQKTVNWKGQLKEGDLVYAAIDAAVSICLFKELSNKLAEKSAQIDKEIPRSWYTFRMVEGEIVRLEDSYTGGVIPWSTRDCTWYTNGRFQGYFP</sequence>
<dbReference type="InterPro" id="IPR036397">
    <property type="entry name" value="RNaseH_sf"/>
</dbReference>
<dbReference type="SUPFAM" id="SSF53098">
    <property type="entry name" value="Ribonuclease H-like"/>
    <property type="match status" value="1"/>
</dbReference>
<dbReference type="GO" id="GO:0003676">
    <property type="term" value="F:nucleic acid binding"/>
    <property type="evidence" value="ECO:0007669"/>
    <property type="project" value="InterPro"/>
</dbReference>
<comment type="caution">
    <text evidence="2">The sequence shown here is derived from an EMBL/GenBank/DDBJ whole genome shotgun (WGS) entry which is preliminary data.</text>
</comment>
<reference evidence="2" key="1">
    <citation type="submission" date="2023-03" db="EMBL/GenBank/DDBJ databases">
        <title>Massive genome expansion in bonnet fungi (Mycena s.s.) driven by repeated elements and novel gene families across ecological guilds.</title>
        <authorList>
            <consortium name="Lawrence Berkeley National Laboratory"/>
            <person name="Harder C.B."/>
            <person name="Miyauchi S."/>
            <person name="Viragh M."/>
            <person name="Kuo A."/>
            <person name="Thoen E."/>
            <person name="Andreopoulos B."/>
            <person name="Lu D."/>
            <person name="Skrede I."/>
            <person name="Drula E."/>
            <person name="Henrissat B."/>
            <person name="Morin E."/>
            <person name="Kohler A."/>
            <person name="Barry K."/>
            <person name="LaButti K."/>
            <person name="Morin E."/>
            <person name="Salamov A."/>
            <person name="Lipzen A."/>
            <person name="Mereny Z."/>
            <person name="Hegedus B."/>
            <person name="Baldrian P."/>
            <person name="Stursova M."/>
            <person name="Weitz H."/>
            <person name="Taylor A."/>
            <person name="Grigoriev I.V."/>
            <person name="Nagy L.G."/>
            <person name="Martin F."/>
            <person name="Kauserud H."/>
        </authorList>
    </citation>
    <scope>NUCLEOTIDE SEQUENCE</scope>
    <source>
        <strain evidence="2">CBHHK182m</strain>
    </source>
</reference>
<dbReference type="GO" id="GO:0008408">
    <property type="term" value="F:3'-5' exonuclease activity"/>
    <property type="evidence" value="ECO:0007669"/>
    <property type="project" value="InterPro"/>
</dbReference>
<dbReference type="EMBL" id="JARKIB010000108">
    <property type="protein sequence ID" value="KAJ7739217.1"/>
    <property type="molecule type" value="Genomic_DNA"/>
</dbReference>
<dbReference type="InterPro" id="IPR012337">
    <property type="entry name" value="RNaseH-like_sf"/>
</dbReference>
<evidence type="ECO:0000259" key="1">
    <source>
        <dbReference type="Pfam" id="PF01612"/>
    </source>
</evidence>
<protein>
    <submittedName>
        <fullName evidence="2">Ribonuclease H-like domain-containing protein</fullName>
    </submittedName>
</protein>
<evidence type="ECO:0000313" key="2">
    <source>
        <dbReference type="EMBL" id="KAJ7739217.1"/>
    </source>
</evidence>
<dbReference type="Proteomes" id="UP001215598">
    <property type="component" value="Unassembled WGS sequence"/>
</dbReference>
<evidence type="ECO:0000313" key="3">
    <source>
        <dbReference type="Proteomes" id="UP001215598"/>
    </source>
</evidence>
<feature type="domain" description="3'-5' exonuclease" evidence="1">
    <location>
        <begin position="28"/>
        <end position="173"/>
    </location>
</feature>
<dbReference type="GO" id="GO:0006139">
    <property type="term" value="P:nucleobase-containing compound metabolic process"/>
    <property type="evidence" value="ECO:0007669"/>
    <property type="project" value="InterPro"/>
</dbReference>
<keyword evidence="3" id="KW-1185">Reference proteome</keyword>
<gene>
    <name evidence="2" type="ORF">B0H16DRAFT_1729603</name>
</gene>
<dbReference type="InterPro" id="IPR002562">
    <property type="entry name" value="3'-5'_exonuclease_dom"/>
</dbReference>
<dbReference type="Gene3D" id="3.30.420.10">
    <property type="entry name" value="Ribonuclease H-like superfamily/Ribonuclease H"/>
    <property type="match status" value="1"/>
</dbReference>
<proteinExistence type="predicted"/>